<dbReference type="Gene3D" id="1.10.132.20">
    <property type="entry name" value="Ribosome-recycling factor"/>
    <property type="match status" value="1"/>
</dbReference>
<evidence type="ECO:0000313" key="7">
    <source>
        <dbReference type="EMBL" id="CAB4926021.1"/>
    </source>
</evidence>
<dbReference type="FunFam" id="3.30.1360.40:FF:000001">
    <property type="entry name" value="Ribosome-recycling factor"/>
    <property type="match status" value="1"/>
</dbReference>
<dbReference type="GO" id="GO:0043023">
    <property type="term" value="F:ribosomal large subunit binding"/>
    <property type="evidence" value="ECO:0007669"/>
    <property type="project" value="TreeGrafter"/>
</dbReference>
<dbReference type="EMBL" id="CAEZVK010000027">
    <property type="protein sequence ID" value="CAB4625716.1"/>
    <property type="molecule type" value="Genomic_DNA"/>
</dbReference>
<comment type="similarity">
    <text evidence="1">Belongs to the RRF family.</text>
</comment>
<dbReference type="SUPFAM" id="SSF55194">
    <property type="entry name" value="Ribosome recycling factor, RRF"/>
    <property type="match status" value="1"/>
</dbReference>
<keyword evidence="2" id="KW-0648">Protein biosynthesis</keyword>
<dbReference type="InterPro" id="IPR023584">
    <property type="entry name" value="Ribosome_recyc_fac_dom"/>
</dbReference>
<accession>A0A6J6HZC8</accession>
<reference evidence="5" key="1">
    <citation type="submission" date="2020-05" db="EMBL/GenBank/DDBJ databases">
        <authorList>
            <person name="Chiriac C."/>
            <person name="Salcher M."/>
            <person name="Ghai R."/>
            <person name="Kavagutti S V."/>
        </authorList>
    </citation>
    <scope>NUCLEOTIDE SEQUENCE</scope>
</reference>
<evidence type="ECO:0000259" key="4">
    <source>
        <dbReference type="Pfam" id="PF01765"/>
    </source>
</evidence>
<dbReference type="InterPro" id="IPR002661">
    <property type="entry name" value="Ribosome_recyc_fac"/>
</dbReference>
<dbReference type="CDD" id="cd00520">
    <property type="entry name" value="RRF"/>
    <property type="match status" value="1"/>
</dbReference>
<keyword evidence="3" id="KW-0175">Coiled coil</keyword>
<organism evidence="5">
    <name type="scientific">freshwater metagenome</name>
    <dbReference type="NCBI Taxonomy" id="449393"/>
    <lineage>
        <taxon>unclassified sequences</taxon>
        <taxon>metagenomes</taxon>
        <taxon>ecological metagenomes</taxon>
    </lineage>
</organism>
<dbReference type="PANTHER" id="PTHR20982">
    <property type="entry name" value="RIBOSOME RECYCLING FACTOR"/>
    <property type="match status" value="1"/>
</dbReference>
<proteinExistence type="inferred from homology"/>
<feature type="coiled-coil region" evidence="3">
    <location>
        <begin position="129"/>
        <end position="174"/>
    </location>
</feature>
<dbReference type="PANTHER" id="PTHR20982:SF3">
    <property type="entry name" value="MITOCHONDRIAL RIBOSOME RECYCLING FACTOR PSEUDO 1"/>
    <property type="match status" value="1"/>
</dbReference>
<evidence type="ECO:0000256" key="1">
    <source>
        <dbReference type="ARBA" id="ARBA00005912"/>
    </source>
</evidence>
<feature type="domain" description="Ribosome recycling factor" evidence="4">
    <location>
        <begin position="25"/>
        <end position="187"/>
    </location>
</feature>
<dbReference type="Pfam" id="PF01765">
    <property type="entry name" value="RRF"/>
    <property type="match status" value="1"/>
</dbReference>
<dbReference type="AlphaFoldDB" id="A0A6J6HZC8"/>
<evidence type="ECO:0000256" key="3">
    <source>
        <dbReference type="SAM" id="Coils"/>
    </source>
</evidence>
<name>A0A6J6HZC8_9ZZZZ</name>
<dbReference type="EMBL" id="CAEZUO010000106">
    <property type="protein sequence ID" value="CAB4616835.1"/>
    <property type="molecule type" value="Genomic_DNA"/>
</dbReference>
<evidence type="ECO:0000313" key="5">
    <source>
        <dbReference type="EMBL" id="CAB4616835.1"/>
    </source>
</evidence>
<evidence type="ECO:0000313" key="6">
    <source>
        <dbReference type="EMBL" id="CAB4625716.1"/>
    </source>
</evidence>
<protein>
    <submittedName>
        <fullName evidence="5">Unannotated protein</fullName>
    </submittedName>
</protein>
<dbReference type="Gene3D" id="3.30.1360.40">
    <property type="match status" value="1"/>
</dbReference>
<evidence type="ECO:0000256" key="2">
    <source>
        <dbReference type="ARBA" id="ARBA00022917"/>
    </source>
</evidence>
<dbReference type="InterPro" id="IPR036191">
    <property type="entry name" value="RRF_sf"/>
</dbReference>
<dbReference type="EMBL" id="CAFBNA010000020">
    <property type="protein sequence ID" value="CAB4926021.1"/>
    <property type="molecule type" value="Genomic_DNA"/>
</dbReference>
<dbReference type="HAMAP" id="MF_00040">
    <property type="entry name" value="RRF"/>
    <property type="match status" value="1"/>
</dbReference>
<sequence>MTSEMADLLLAETVEKMKKVVTHTRADFSSIRTGRAAPALVEKIPVDYYGSEVPLQQIAGFNVPEARQLLITPYDKGAIGAIEKALQQSDLGLNPSNDGISIRLSFPPLTGERRKELVKVVKNMAEDGKIALRNQRRSTRQELEALEKGGDLSKDELERAEKELDKIIHVHEAEIGDALGAKETELMED</sequence>
<dbReference type="NCBIfam" id="TIGR00496">
    <property type="entry name" value="frr"/>
    <property type="match status" value="1"/>
</dbReference>
<gene>
    <name evidence="5" type="ORF">UFOPK1827_01670</name>
    <name evidence="6" type="ORF">UFOPK2000_00403</name>
    <name evidence="7" type="ORF">UFOPK3708_00548</name>
</gene>
<dbReference type="GO" id="GO:0006412">
    <property type="term" value="P:translation"/>
    <property type="evidence" value="ECO:0007669"/>
    <property type="project" value="UniProtKB-KW"/>
</dbReference>